<organism evidence="3 4">
    <name type="scientific">Carex littledalei</name>
    <dbReference type="NCBI Taxonomy" id="544730"/>
    <lineage>
        <taxon>Eukaryota</taxon>
        <taxon>Viridiplantae</taxon>
        <taxon>Streptophyta</taxon>
        <taxon>Embryophyta</taxon>
        <taxon>Tracheophyta</taxon>
        <taxon>Spermatophyta</taxon>
        <taxon>Magnoliopsida</taxon>
        <taxon>Liliopsida</taxon>
        <taxon>Poales</taxon>
        <taxon>Cyperaceae</taxon>
        <taxon>Cyperoideae</taxon>
        <taxon>Cariceae</taxon>
        <taxon>Carex</taxon>
        <taxon>Carex subgen. Euthyceras</taxon>
    </lineage>
</organism>
<evidence type="ECO:0000313" key="4">
    <source>
        <dbReference type="Proteomes" id="UP000623129"/>
    </source>
</evidence>
<name>A0A833QLC5_9POAL</name>
<feature type="compositionally biased region" description="Polar residues" evidence="2">
    <location>
        <begin position="118"/>
        <end position="133"/>
    </location>
</feature>
<feature type="compositionally biased region" description="Low complexity" evidence="2">
    <location>
        <begin position="49"/>
        <end position="64"/>
    </location>
</feature>
<gene>
    <name evidence="3" type="ORF">FCM35_KLT10796</name>
</gene>
<feature type="coiled-coil region" evidence="1">
    <location>
        <begin position="214"/>
        <end position="262"/>
    </location>
</feature>
<dbReference type="AlphaFoldDB" id="A0A833QLC5"/>
<dbReference type="Proteomes" id="UP000623129">
    <property type="component" value="Unassembled WGS sequence"/>
</dbReference>
<keyword evidence="4" id="KW-1185">Reference proteome</keyword>
<feature type="compositionally biased region" description="Acidic residues" evidence="2">
    <location>
        <begin position="73"/>
        <end position="83"/>
    </location>
</feature>
<dbReference type="PANTHER" id="PTHR31762">
    <property type="entry name" value="FAS-BINDING FACTOR-LIKE PROTEIN"/>
    <property type="match status" value="1"/>
</dbReference>
<feature type="compositionally biased region" description="Polar residues" evidence="2">
    <location>
        <begin position="142"/>
        <end position="154"/>
    </location>
</feature>
<feature type="compositionally biased region" description="Polar residues" evidence="2">
    <location>
        <begin position="86"/>
        <end position="111"/>
    </location>
</feature>
<dbReference type="PANTHER" id="PTHR31762:SF17">
    <property type="entry name" value="COILED-COIL DOMAIN-CONTAINING PROTEIN SCD2"/>
    <property type="match status" value="1"/>
</dbReference>
<dbReference type="GO" id="GO:0000911">
    <property type="term" value="P:cytokinesis by cell plate formation"/>
    <property type="evidence" value="ECO:0007669"/>
    <property type="project" value="InterPro"/>
</dbReference>
<dbReference type="InterPro" id="IPR040321">
    <property type="entry name" value="SCD2-like"/>
</dbReference>
<protein>
    <submittedName>
        <fullName evidence="3">Coiled-coil domain-containing protein SCD2</fullName>
    </submittedName>
</protein>
<dbReference type="EMBL" id="SWLB01000021">
    <property type="protein sequence ID" value="KAF3324639.1"/>
    <property type="molecule type" value="Genomic_DNA"/>
</dbReference>
<evidence type="ECO:0000256" key="1">
    <source>
        <dbReference type="SAM" id="Coils"/>
    </source>
</evidence>
<dbReference type="OrthoDB" id="2014962at2759"/>
<keyword evidence="1" id="KW-0175">Coiled coil</keyword>
<feature type="compositionally biased region" description="Low complexity" evidence="2">
    <location>
        <begin position="172"/>
        <end position="189"/>
    </location>
</feature>
<evidence type="ECO:0000256" key="2">
    <source>
        <dbReference type="SAM" id="MobiDB-lite"/>
    </source>
</evidence>
<accession>A0A833QLC5</accession>
<comment type="caution">
    <text evidence="3">The sequence shown here is derived from an EMBL/GenBank/DDBJ whole genome shotgun (WGS) entry which is preliminary data.</text>
</comment>
<feature type="region of interest" description="Disordered" evidence="2">
    <location>
        <begin position="1"/>
        <end position="194"/>
    </location>
</feature>
<reference evidence="3" key="1">
    <citation type="submission" date="2020-01" db="EMBL/GenBank/DDBJ databases">
        <title>Genome sequence of Kobresia littledalei, the first chromosome-level genome in the family Cyperaceae.</title>
        <authorList>
            <person name="Qu G."/>
        </authorList>
    </citation>
    <scope>NUCLEOTIDE SEQUENCE</scope>
    <source>
        <strain evidence="3">C.B.Clarke</strain>
        <tissue evidence="3">Leaf</tissue>
    </source>
</reference>
<sequence>MEKTHSRQSSMSSDASPPPSYQATSSPLHPQHRRNDSASLPGGTRRRQNVAARAAAQRLARAMASTGSPENSSAEEDDLDDDLSSVHSFDTSTPRRNSIRSSISQTSFESTTPRRRTPSQASIDLPSSRNRTPSPAMGRYLNEQTGAIRSTTTGRAAIGGRPSTLPPTRQTLRPAASSSASDLPALPATSRREKGMSFDLGNLVVKEELPPSSSSDLQDEIDVLEEQNDNILQKLREAEERCEVAESKANQLEKKVSFLGDRTYIGINTLSRKGTMLQQREANEGDTCAPKGNVMKSELRSLRKMARRMILCQEEKEEVMLKRCWLARYWKMCKQYGIYADVAEEKYEYWSSVVSDPFETMLSAGQKAREDTSADRVDIEVDKHKEALDMNDNKDTEENLLNMILVEKGMRELASLKVEDAVLIALSQSRLSHIKNLSDELLQAEGQSPGFVFNLSEEEKKDVQFKQAWLAYYWRRAKNHGIEEDIAEERLQFWIEQDSRSPSSQDVLEVERGLHELKKLGIESLLWEATREGIELVDSMAEPED</sequence>
<proteinExistence type="predicted"/>
<evidence type="ECO:0000313" key="3">
    <source>
        <dbReference type="EMBL" id="KAF3324639.1"/>
    </source>
</evidence>